<gene>
    <name evidence="1" type="ORF">OV079_51190</name>
</gene>
<sequence>MIHSSGAFFFVAEGGRTPPPLVPDLGDARELALRMTCSDTLGRVKAFAPTHARELAELWLRAQTGLWLPDLRYWLGLPDLASAFEGVLLRAGTTPLRCHGGRIEGGVDLNAVLIMHHPIHGDSPWQDEAPKWQTNRPRLGRDELPDFEAAPEVAFADWTRRTKALGYEGIREQRAVIHTVQTVGNVRIHHSGHGEGYGKGPQRIREVSFPTHSDAAVSEVVWDVRRLLGIDPLKG</sequence>
<accession>A0A9X3F0E9</accession>
<dbReference type="RefSeq" id="WP_267777872.1">
    <property type="nucleotide sequence ID" value="NZ_JAPNKE010000002.1"/>
</dbReference>
<evidence type="ECO:0000313" key="1">
    <source>
        <dbReference type="EMBL" id="MCY1013757.1"/>
    </source>
</evidence>
<dbReference type="Proteomes" id="UP001150924">
    <property type="component" value="Unassembled WGS sequence"/>
</dbReference>
<name>A0A9X3F0E9_9BACT</name>
<evidence type="ECO:0000313" key="2">
    <source>
        <dbReference type="Proteomes" id="UP001150924"/>
    </source>
</evidence>
<protein>
    <submittedName>
        <fullName evidence="1">Uncharacterized protein</fullName>
    </submittedName>
</protein>
<dbReference type="EMBL" id="JAPNKE010000002">
    <property type="protein sequence ID" value="MCY1013757.1"/>
    <property type="molecule type" value="Genomic_DNA"/>
</dbReference>
<keyword evidence="2" id="KW-1185">Reference proteome</keyword>
<reference evidence="1" key="1">
    <citation type="submission" date="2022-11" db="EMBL/GenBank/DDBJ databases">
        <title>Minimal conservation of predation-associated metabolite biosynthetic gene clusters underscores biosynthetic potential of Myxococcota including descriptions for ten novel species: Archangium lansinium sp. nov., Myxococcus landrumus sp. nov., Nannocystis bai.</title>
        <authorList>
            <person name="Ahearne A."/>
            <person name="Stevens C."/>
            <person name="Phillips K."/>
        </authorList>
    </citation>
    <scope>NUCLEOTIDE SEQUENCE</scope>
    <source>
        <strain evidence="1">Na p29</strain>
    </source>
</reference>
<proteinExistence type="predicted"/>
<dbReference type="AlphaFoldDB" id="A0A9X3F0E9"/>
<comment type="caution">
    <text evidence="1">The sequence shown here is derived from an EMBL/GenBank/DDBJ whole genome shotgun (WGS) entry which is preliminary data.</text>
</comment>
<organism evidence="1 2">
    <name type="scientific">Nannocystis pusilla</name>
    <dbReference type="NCBI Taxonomy" id="889268"/>
    <lineage>
        <taxon>Bacteria</taxon>
        <taxon>Pseudomonadati</taxon>
        <taxon>Myxococcota</taxon>
        <taxon>Polyangia</taxon>
        <taxon>Nannocystales</taxon>
        <taxon>Nannocystaceae</taxon>
        <taxon>Nannocystis</taxon>
    </lineage>
</organism>